<evidence type="ECO:0000256" key="6">
    <source>
        <dbReference type="SAM" id="MobiDB-lite"/>
    </source>
</evidence>
<evidence type="ECO:0008006" key="10">
    <source>
        <dbReference type="Google" id="ProtNLM"/>
    </source>
</evidence>
<keyword evidence="9" id="KW-1185">Reference proteome</keyword>
<dbReference type="GO" id="GO:0003735">
    <property type="term" value="F:structural constituent of ribosome"/>
    <property type="evidence" value="ECO:0007669"/>
    <property type="project" value="InterPro"/>
</dbReference>
<gene>
    <name evidence="7" type="ORF">DCAR_012179</name>
    <name evidence="8" type="ORF">DCAR_0313800</name>
</gene>
<feature type="compositionally biased region" description="Acidic residues" evidence="6">
    <location>
        <begin position="100"/>
        <end position="117"/>
    </location>
</feature>
<evidence type="ECO:0000313" key="9">
    <source>
        <dbReference type="Proteomes" id="UP000077755"/>
    </source>
</evidence>
<sequence length="117" mass="12144">MKEVAAYLLAVLGGNSSPTAQDLKDILGSVGADANDEMLELLLSNMKGKDINELIASGREKMASALSGCGGGGGVGSGAVEVKIAEKVEGKKEEKVAEQKEEEESDDEPIMNLFGDD</sequence>
<dbReference type="GO" id="GO:0022625">
    <property type="term" value="C:cytosolic large ribosomal subunit"/>
    <property type="evidence" value="ECO:0007669"/>
    <property type="project" value="InterPro"/>
</dbReference>
<dbReference type="PANTHER" id="PTHR21141">
    <property type="entry name" value="60S ACIDIC RIBOSOMAL PROTEIN FAMILY MEMBER"/>
    <property type="match status" value="1"/>
</dbReference>
<dbReference type="EMBL" id="LNRQ01000003">
    <property type="protein sequence ID" value="KZN03423.1"/>
    <property type="molecule type" value="Genomic_DNA"/>
</dbReference>
<dbReference type="KEGG" id="dcr:108213595"/>
<accession>A0A162AMY4</accession>
<feature type="compositionally biased region" description="Basic and acidic residues" evidence="6">
    <location>
        <begin position="90"/>
        <end position="99"/>
    </location>
</feature>
<dbReference type="CDD" id="cd05833">
    <property type="entry name" value="Ribosomal_P2"/>
    <property type="match status" value="1"/>
</dbReference>
<dbReference type="Gramene" id="KZN03423">
    <property type="protein sequence ID" value="KZN03423"/>
    <property type="gene ID" value="DCAR_012179"/>
</dbReference>
<dbReference type="Pfam" id="PF00428">
    <property type="entry name" value="Ribosomal_60s"/>
    <property type="match status" value="1"/>
</dbReference>
<evidence type="ECO:0000313" key="7">
    <source>
        <dbReference type="EMBL" id="KZN03423.1"/>
    </source>
</evidence>
<evidence type="ECO:0000256" key="4">
    <source>
        <dbReference type="ARBA" id="ARBA00022980"/>
    </source>
</evidence>
<comment type="function">
    <text evidence="1">Plays an important role in the elongation step of protein synthesis.</text>
</comment>
<dbReference type="AlphaFoldDB" id="A0A162AMY4"/>
<dbReference type="EMBL" id="CP093345">
    <property type="protein sequence ID" value="WOG94504.1"/>
    <property type="molecule type" value="Genomic_DNA"/>
</dbReference>
<dbReference type="InterPro" id="IPR027534">
    <property type="entry name" value="Ribosomal_P1/P2"/>
</dbReference>
<feature type="region of interest" description="Disordered" evidence="6">
    <location>
        <begin position="90"/>
        <end position="117"/>
    </location>
</feature>
<protein>
    <recommendedName>
        <fullName evidence="10">60S acidic ribosomal protein P2</fullName>
    </recommendedName>
</protein>
<organism evidence="7">
    <name type="scientific">Daucus carota subsp. sativus</name>
    <name type="common">Carrot</name>
    <dbReference type="NCBI Taxonomy" id="79200"/>
    <lineage>
        <taxon>Eukaryota</taxon>
        <taxon>Viridiplantae</taxon>
        <taxon>Streptophyta</taxon>
        <taxon>Embryophyta</taxon>
        <taxon>Tracheophyta</taxon>
        <taxon>Spermatophyta</taxon>
        <taxon>Magnoliopsida</taxon>
        <taxon>eudicotyledons</taxon>
        <taxon>Gunneridae</taxon>
        <taxon>Pentapetalae</taxon>
        <taxon>asterids</taxon>
        <taxon>campanulids</taxon>
        <taxon>Apiales</taxon>
        <taxon>Apiaceae</taxon>
        <taxon>Apioideae</taxon>
        <taxon>Scandiceae</taxon>
        <taxon>Daucinae</taxon>
        <taxon>Daucus</taxon>
        <taxon>Daucus sect. Daucus</taxon>
    </lineage>
</organism>
<dbReference type="OMA" id="ICKAVHI"/>
<keyword evidence="4" id="KW-0689">Ribosomal protein</keyword>
<proteinExistence type="inferred from homology"/>
<comment type="subunit">
    <text evidence="3">P1 and P2 exist as dimers at the large ribosomal subunit.</text>
</comment>
<dbReference type="Gene3D" id="1.10.10.1410">
    <property type="match status" value="1"/>
</dbReference>
<dbReference type="HAMAP" id="MF_01478">
    <property type="entry name" value="Ribosomal_L12_arch"/>
    <property type="match status" value="1"/>
</dbReference>
<keyword evidence="5" id="KW-0687">Ribonucleoprotein</keyword>
<dbReference type="InterPro" id="IPR038716">
    <property type="entry name" value="P1/P2_N_sf"/>
</dbReference>
<name>A0A162AMY4_DAUCS</name>
<evidence type="ECO:0000256" key="2">
    <source>
        <dbReference type="ARBA" id="ARBA00005436"/>
    </source>
</evidence>
<evidence type="ECO:0000313" key="8">
    <source>
        <dbReference type="EMBL" id="WOG94504.1"/>
    </source>
</evidence>
<evidence type="ECO:0000256" key="5">
    <source>
        <dbReference type="ARBA" id="ARBA00023274"/>
    </source>
</evidence>
<dbReference type="OrthoDB" id="1227494at2759"/>
<dbReference type="Proteomes" id="UP000077755">
    <property type="component" value="Chromosome 3"/>
</dbReference>
<evidence type="ECO:0000256" key="3">
    <source>
        <dbReference type="ARBA" id="ARBA00011266"/>
    </source>
</evidence>
<dbReference type="FunFam" id="1.10.10.1410:FF:000002">
    <property type="entry name" value="60S acidic ribosomal protein P2"/>
    <property type="match status" value="1"/>
</dbReference>
<comment type="similarity">
    <text evidence="2">Belongs to the eukaryotic ribosomal protein P1/P2 family.</text>
</comment>
<reference evidence="8" key="2">
    <citation type="submission" date="2022-03" db="EMBL/GenBank/DDBJ databases">
        <title>Draft title - Genomic analysis of global carrot germplasm unveils the trajectory of domestication and the origin of high carotenoid orange carrot.</title>
        <authorList>
            <person name="Iorizzo M."/>
            <person name="Ellison S."/>
            <person name="Senalik D."/>
            <person name="Macko-Podgorni A."/>
            <person name="Grzebelus D."/>
            <person name="Bostan H."/>
            <person name="Rolling W."/>
            <person name="Curaba J."/>
            <person name="Simon P."/>
        </authorList>
    </citation>
    <scope>NUCLEOTIDE SEQUENCE</scope>
    <source>
        <tissue evidence="8">Leaf</tissue>
    </source>
</reference>
<dbReference type="STRING" id="79200.A0A162AMY4"/>
<dbReference type="PANTHER" id="PTHR21141:SF5">
    <property type="entry name" value="LARGE RIBOSOMAL SUBUNIT PROTEIN P2"/>
    <property type="match status" value="1"/>
</dbReference>
<dbReference type="GO" id="GO:0002182">
    <property type="term" value="P:cytoplasmic translational elongation"/>
    <property type="evidence" value="ECO:0007669"/>
    <property type="project" value="InterPro"/>
</dbReference>
<evidence type="ECO:0000256" key="1">
    <source>
        <dbReference type="ARBA" id="ARBA00003362"/>
    </source>
</evidence>
<dbReference type="InterPro" id="IPR044076">
    <property type="entry name" value="Ribosomal_P2"/>
</dbReference>
<reference evidence="7" key="1">
    <citation type="journal article" date="2016" name="Nat. Genet.">
        <title>A high-quality carrot genome assembly provides new insights into carotenoid accumulation and asterid genome evolution.</title>
        <authorList>
            <person name="Iorizzo M."/>
            <person name="Ellison S."/>
            <person name="Senalik D."/>
            <person name="Zeng P."/>
            <person name="Satapoomin P."/>
            <person name="Huang J."/>
            <person name="Bowman M."/>
            <person name="Iovene M."/>
            <person name="Sanseverino W."/>
            <person name="Cavagnaro P."/>
            <person name="Yildiz M."/>
            <person name="Macko-Podgorni A."/>
            <person name="Moranska E."/>
            <person name="Grzebelus E."/>
            <person name="Grzebelus D."/>
            <person name="Ashrafi H."/>
            <person name="Zheng Z."/>
            <person name="Cheng S."/>
            <person name="Spooner D."/>
            <person name="Van Deynze A."/>
            <person name="Simon P."/>
        </authorList>
    </citation>
    <scope>NUCLEOTIDE SEQUENCE [LARGE SCALE GENOMIC DNA]</scope>
    <source>
        <tissue evidence="7">Leaf</tissue>
    </source>
</reference>